<name>A0A9Q3IJC3_9BASI</name>
<accession>A0A9Q3IJC3</accession>
<dbReference type="EMBL" id="AVOT02048266">
    <property type="protein sequence ID" value="MBW0543503.1"/>
    <property type="molecule type" value="Genomic_DNA"/>
</dbReference>
<gene>
    <name evidence="2" type="ORF">O181_083218</name>
</gene>
<evidence type="ECO:0000256" key="1">
    <source>
        <dbReference type="SAM" id="MobiDB-lite"/>
    </source>
</evidence>
<feature type="region of interest" description="Disordered" evidence="1">
    <location>
        <begin position="80"/>
        <end position="113"/>
    </location>
</feature>
<comment type="caution">
    <text evidence="2">The sequence shown here is derived from an EMBL/GenBank/DDBJ whole genome shotgun (WGS) entry which is preliminary data.</text>
</comment>
<feature type="compositionally biased region" description="Acidic residues" evidence="1">
    <location>
        <begin position="89"/>
        <end position="111"/>
    </location>
</feature>
<reference evidence="2" key="1">
    <citation type="submission" date="2021-03" db="EMBL/GenBank/DDBJ databases">
        <title>Draft genome sequence of rust myrtle Austropuccinia psidii MF-1, a brazilian biotype.</title>
        <authorList>
            <person name="Quecine M.C."/>
            <person name="Pachon D.M.R."/>
            <person name="Bonatelli M.L."/>
            <person name="Correr F.H."/>
            <person name="Franceschini L.M."/>
            <person name="Leite T.F."/>
            <person name="Margarido G.R.A."/>
            <person name="Almeida C.A."/>
            <person name="Ferrarezi J.A."/>
            <person name="Labate C.A."/>
        </authorList>
    </citation>
    <scope>NUCLEOTIDE SEQUENCE</scope>
    <source>
        <strain evidence="2">MF-1</strain>
    </source>
</reference>
<evidence type="ECO:0000313" key="2">
    <source>
        <dbReference type="EMBL" id="MBW0543503.1"/>
    </source>
</evidence>
<dbReference type="InterPro" id="IPR021109">
    <property type="entry name" value="Peptidase_aspartic_dom_sf"/>
</dbReference>
<keyword evidence="3" id="KW-1185">Reference proteome</keyword>
<dbReference type="SUPFAM" id="SSF50630">
    <property type="entry name" value="Acid proteases"/>
    <property type="match status" value="1"/>
</dbReference>
<dbReference type="Proteomes" id="UP000765509">
    <property type="component" value="Unassembled WGS sequence"/>
</dbReference>
<protein>
    <submittedName>
        <fullName evidence="2">Uncharacterized protein</fullName>
    </submittedName>
</protein>
<evidence type="ECO:0000313" key="3">
    <source>
        <dbReference type="Proteomes" id="UP000765509"/>
    </source>
</evidence>
<dbReference type="AlphaFoldDB" id="A0A9Q3IJC3"/>
<sequence>MVHMKILEKCGGELEHALRRRCMEPCSTGEYMNALKDILKRTKVGRTWKKLAIKIQVSHLSKKINQKNISSAIHPIVMSKENATNLEDHNDEEEESDSEKDTEDSETSEIDEFNRINSQIKDIDLMYEVLDVNSNLQQVGTSDTNLTNIQDAKLYRTKPAKGMGYTVEKSSISIFMVVNQEAKVNLDTGAHCTCVGERYLETIVPVWEEKLIPIQGIKFGSSSESINPLRVIYLTLILPHTSQCIRLKVAFVVMDNCTSNHSILGNDYLSIYGIDISNQKD</sequence>
<organism evidence="2 3">
    <name type="scientific">Austropuccinia psidii MF-1</name>
    <dbReference type="NCBI Taxonomy" id="1389203"/>
    <lineage>
        <taxon>Eukaryota</taxon>
        <taxon>Fungi</taxon>
        <taxon>Dikarya</taxon>
        <taxon>Basidiomycota</taxon>
        <taxon>Pucciniomycotina</taxon>
        <taxon>Pucciniomycetes</taxon>
        <taxon>Pucciniales</taxon>
        <taxon>Sphaerophragmiaceae</taxon>
        <taxon>Austropuccinia</taxon>
    </lineage>
</organism>
<proteinExistence type="predicted"/>